<keyword evidence="3" id="KW-1185">Reference proteome</keyword>
<feature type="region of interest" description="Disordered" evidence="1">
    <location>
        <begin position="210"/>
        <end position="329"/>
    </location>
</feature>
<feature type="compositionally biased region" description="Low complexity" evidence="1">
    <location>
        <begin position="255"/>
        <end position="274"/>
    </location>
</feature>
<sequence length="592" mass="60376">MALAALAACGTTSSSGPGADYSSNSSVSTSGGNVSSPAAERVVDGVVELALTDQLLPDFDAAKARKLGTVHDGQPLYLYLRSTRPLGEIAHPVDPYGKNSFSGYPHLFVQIGDNQSLRIINTCYVTLTPAEAKATELIVPLAPLTNRVGDLPTDCWLETVTRADAVRQTLEVRLAGFPGKFESWLPVPDLLGVVAVDTDLSQGSNAWGQMLRAKPGKSPELPAKGRQGARRSSERDATASKPVAASTEGRAPAQAGSSAPDASRADAAAAAGRAQTDTSPRTQAAAETPDRAAAQTAATTQAAAPAEAGAQTAPAATPADRARSERESRIAAAMAAAGLTGGAAAATSGSAATAAPSAGSAAHAPAAQNTITRNEIVSMNQGAKAAEQPAQAPDTQARQKAAAQTGTPERSSDDARKAVAEQGASTARNEGREAASGRATAAAAAAAGTAGAAAGRAAEAGSAARPLPAQATLAALPAGARLSAVTPLRPAPRQAVGTTRMVQQLQSMTSTLLGREPSETYFIDRRWQVQRDPGSARGRNRQVIRAIAVFRGEECSWQSLMVTRRPGAGTLSEVVADGDEVRIPCPDLKAEP</sequence>
<comment type="caution">
    <text evidence="2">The sequence shown here is derived from an EMBL/GenBank/DDBJ whole genome shotgun (WGS) entry which is preliminary data.</text>
</comment>
<feature type="compositionally biased region" description="Basic and acidic residues" evidence="1">
    <location>
        <begin position="410"/>
        <end position="419"/>
    </location>
</feature>
<feature type="compositionally biased region" description="Polar residues" evidence="1">
    <location>
        <begin position="393"/>
        <end position="409"/>
    </location>
</feature>
<feature type="compositionally biased region" description="Basic and acidic residues" evidence="1">
    <location>
        <begin position="320"/>
        <end position="329"/>
    </location>
</feature>
<dbReference type="AlphaFoldDB" id="E7RVH5"/>
<dbReference type="HOGENOM" id="CLU_460646_0_0_4"/>
<proteinExistence type="predicted"/>
<evidence type="ECO:0000313" key="3">
    <source>
        <dbReference type="Proteomes" id="UP000011021"/>
    </source>
</evidence>
<dbReference type="EMBL" id="AEQP01000002">
    <property type="protein sequence ID" value="EFV95779.1"/>
    <property type="molecule type" value="Genomic_DNA"/>
</dbReference>
<dbReference type="STRING" id="887898.HMPREF0551_0687"/>
<dbReference type="Proteomes" id="UP000011021">
    <property type="component" value="Unassembled WGS sequence"/>
</dbReference>
<reference evidence="2 3" key="1">
    <citation type="submission" date="2010-12" db="EMBL/GenBank/DDBJ databases">
        <authorList>
            <person name="Muzny D."/>
            <person name="Qin X."/>
            <person name="Deng J."/>
            <person name="Jiang H."/>
            <person name="Liu Y."/>
            <person name="Qu J."/>
            <person name="Song X.-Z."/>
            <person name="Zhang L."/>
            <person name="Thornton R."/>
            <person name="Coyle M."/>
            <person name="Francisco L."/>
            <person name="Jackson L."/>
            <person name="Javaid M."/>
            <person name="Korchina V."/>
            <person name="Kovar C."/>
            <person name="Mata R."/>
            <person name="Mathew T."/>
            <person name="Ngo R."/>
            <person name="Nguyen L."/>
            <person name="Nguyen N."/>
            <person name="Okwuonu G."/>
            <person name="Ongeri F."/>
            <person name="Pham C."/>
            <person name="Simmons D."/>
            <person name="Wilczek-Boney K."/>
            <person name="Hale W."/>
            <person name="Jakkamsetti A."/>
            <person name="Pham P."/>
            <person name="Ruth R."/>
            <person name="San Lucas F."/>
            <person name="Warren J."/>
            <person name="Zhang J."/>
            <person name="Zhao Z."/>
            <person name="Zhou C."/>
            <person name="Zhu D."/>
            <person name="Lee S."/>
            <person name="Bess C."/>
            <person name="Blankenburg K."/>
            <person name="Forbes L."/>
            <person name="Fu Q."/>
            <person name="Gubbala S."/>
            <person name="Hirani K."/>
            <person name="Jayaseelan J.C."/>
            <person name="Lara F."/>
            <person name="Munidasa M."/>
            <person name="Palculict T."/>
            <person name="Patil S."/>
            <person name="Pu L.-L."/>
            <person name="Saada N."/>
            <person name="Tang L."/>
            <person name="Weissenberger G."/>
            <person name="Zhu Y."/>
            <person name="Hemphill L."/>
            <person name="Shang Y."/>
            <person name="Youmans B."/>
            <person name="Ayvaz T."/>
            <person name="Ross M."/>
            <person name="Santibanez J."/>
            <person name="Aqrawi P."/>
            <person name="Gross S."/>
            <person name="Joshi V."/>
            <person name="Fowler G."/>
            <person name="Nazareth L."/>
            <person name="Reid J."/>
            <person name="Worley K."/>
            <person name="Petrosino J."/>
            <person name="Highlander S."/>
            <person name="Gibbs R."/>
        </authorList>
    </citation>
    <scope>NUCLEOTIDE SEQUENCE [LARGE SCALE GENOMIC DNA]</scope>
    <source>
        <strain evidence="2 3">ATCC 51599</strain>
    </source>
</reference>
<gene>
    <name evidence="2" type="ORF">HMPREF0551_0687</name>
</gene>
<accession>E7RVH5</accession>
<feature type="region of interest" description="Disordered" evidence="1">
    <location>
        <begin position="381"/>
        <end position="436"/>
    </location>
</feature>
<feature type="compositionally biased region" description="Low complexity" evidence="1">
    <location>
        <begin position="22"/>
        <end position="34"/>
    </location>
</feature>
<evidence type="ECO:0000256" key="1">
    <source>
        <dbReference type="SAM" id="MobiDB-lite"/>
    </source>
</evidence>
<protein>
    <submittedName>
        <fullName evidence="2">Uncharacterized protein</fullName>
    </submittedName>
</protein>
<feature type="region of interest" description="Disordered" evidence="1">
    <location>
        <begin position="9"/>
        <end position="34"/>
    </location>
</feature>
<feature type="compositionally biased region" description="Low complexity" evidence="1">
    <location>
        <begin position="282"/>
        <end position="319"/>
    </location>
</feature>
<organism evidence="2 3">
    <name type="scientific">Lautropia mirabilis ATCC 51599</name>
    <dbReference type="NCBI Taxonomy" id="887898"/>
    <lineage>
        <taxon>Bacteria</taxon>
        <taxon>Pseudomonadati</taxon>
        <taxon>Pseudomonadota</taxon>
        <taxon>Betaproteobacteria</taxon>
        <taxon>Burkholderiales</taxon>
        <taxon>Burkholderiaceae</taxon>
        <taxon>Lautropia</taxon>
    </lineage>
</organism>
<name>E7RVH5_9BURK</name>
<evidence type="ECO:0000313" key="2">
    <source>
        <dbReference type="EMBL" id="EFV95779.1"/>
    </source>
</evidence>